<keyword evidence="1" id="KW-0929">Antimicrobial</keyword>
<dbReference type="CDD" id="cd00118">
    <property type="entry name" value="LysM"/>
    <property type="match status" value="1"/>
</dbReference>
<reference evidence="7 8" key="1">
    <citation type="submission" date="2022-12" db="EMBL/GenBank/DDBJ databases">
        <title>Chitinophagaceae gen. sp. nov., a new member of the family Chitinophagaceae, isolated from soil in a chemical factory.</title>
        <authorList>
            <person name="Ke Z."/>
        </authorList>
    </citation>
    <scope>NUCLEOTIDE SEQUENCE [LARGE SCALE GENOMIC DNA]</scope>
    <source>
        <strain evidence="7 8">LY-5</strain>
    </source>
</reference>
<dbReference type="InterPro" id="IPR036779">
    <property type="entry name" value="LysM_dom_sf"/>
</dbReference>
<evidence type="ECO:0000256" key="3">
    <source>
        <dbReference type="ARBA" id="ARBA00022801"/>
    </source>
</evidence>
<organism evidence="7 8">
    <name type="scientific">Polluticaenibacter yanchengensis</name>
    <dbReference type="NCBI Taxonomy" id="3014562"/>
    <lineage>
        <taxon>Bacteria</taxon>
        <taxon>Pseudomonadati</taxon>
        <taxon>Bacteroidota</taxon>
        <taxon>Chitinophagia</taxon>
        <taxon>Chitinophagales</taxon>
        <taxon>Chitinophagaceae</taxon>
        <taxon>Polluticaenibacter</taxon>
    </lineage>
</organism>
<name>A0ABT4ULU9_9BACT</name>
<dbReference type="InterPro" id="IPR018392">
    <property type="entry name" value="LysM"/>
</dbReference>
<evidence type="ECO:0000259" key="6">
    <source>
        <dbReference type="PROSITE" id="PS51782"/>
    </source>
</evidence>
<keyword evidence="2" id="KW-0081">Bacteriolytic enzyme</keyword>
<evidence type="ECO:0000256" key="2">
    <source>
        <dbReference type="ARBA" id="ARBA00022638"/>
    </source>
</evidence>
<feature type="signal peptide" evidence="5">
    <location>
        <begin position="1"/>
        <end position="29"/>
    </location>
</feature>
<evidence type="ECO:0000313" key="8">
    <source>
        <dbReference type="Proteomes" id="UP001210231"/>
    </source>
</evidence>
<sequence length="357" mass="39916">MYQPTKKQNNTLFLFCSILATLFCNSLFAQQPLKVIDYIEKYKSIAIEEQKRTGVPAAITLAQGIHESGFGNGDLAKRSNNHFGIKCKATWTGAKVYHDDDEAQECFRAYDSEFESYRDHSDFLKNNQRYAFLFQLNPADYKGWSNGLRKAGYATNPRYPQILIKLIEDYNLNLHTMLALLNNNSTSDSLHYANLEAPAMPKDDSKVEVAGIASVSNTIKTTATNNAANTPAAKQQVETEAANQVFIPTLNIINGSKAVKITKGVTIYQIAKYYNTTQDKIYSYNDMTATSPVKVGDYIFIEPKQKRGIYRSYVVKLGDDVWSISQQMGIQLSHLLSLNKLASNAILKAGQTLLLAK</sequence>
<feature type="domain" description="LysM" evidence="6">
    <location>
        <begin position="257"/>
        <end position="301"/>
    </location>
</feature>
<keyword evidence="3" id="KW-0378">Hydrolase</keyword>
<feature type="chain" id="PRO_5045407166" description="Peptidoglycan hydrolase" evidence="5">
    <location>
        <begin position="30"/>
        <end position="357"/>
    </location>
</feature>
<keyword evidence="5" id="KW-0732">Signal</keyword>
<evidence type="ECO:0000256" key="4">
    <source>
        <dbReference type="ARBA" id="ARBA00032108"/>
    </source>
</evidence>
<dbReference type="PROSITE" id="PS51782">
    <property type="entry name" value="LYSM"/>
    <property type="match status" value="2"/>
</dbReference>
<dbReference type="InterPro" id="IPR051056">
    <property type="entry name" value="Glycosyl_Hydrolase_73"/>
</dbReference>
<dbReference type="Gene3D" id="3.10.350.10">
    <property type="entry name" value="LysM domain"/>
    <property type="match status" value="2"/>
</dbReference>
<protein>
    <recommendedName>
        <fullName evidence="4">Peptidoglycan hydrolase</fullName>
    </recommendedName>
</protein>
<comment type="caution">
    <text evidence="7">The sequence shown here is derived from an EMBL/GenBank/DDBJ whole genome shotgun (WGS) entry which is preliminary data.</text>
</comment>
<dbReference type="PANTHER" id="PTHR33308">
    <property type="entry name" value="PEPTIDOGLYCAN HYDROLASE FLGJ"/>
    <property type="match status" value="1"/>
</dbReference>
<dbReference type="InterPro" id="IPR002901">
    <property type="entry name" value="MGlyc_endo_b_GlcNAc-like_dom"/>
</dbReference>
<dbReference type="EMBL" id="JAQGEF010000017">
    <property type="protein sequence ID" value="MDA3615812.1"/>
    <property type="molecule type" value="Genomic_DNA"/>
</dbReference>
<proteinExistence type="predicted"/>
<dbReference type="SUPFAM" id="SSF54106">
    <property type="entry name" value="LysM domain"/>
    <property type="match status" value="2"/>
</dbReference>
<dbReference type="SMART" id="SM00257">
    <property type="entry name" value="LysM"/>
    <property type="match status" value="2"/>
</dbReference>
<evidence type="ECO:0000256" key="5">
    <source>
        <dbReference type="SAM" id="SignalP"/>
    </source>
</evidence>
<evidence type="ECO:0000256" key="1">
    <source>
        <dbReference type="ARBA" id="ARBA00022529"/>
    </source>
</evidence>
<dbReference type="Proteomes" id="UP001210231">
    <property type="component" value="Unassembled WGS sequence"/>
</dbReference>
<gene>
    <name evidence="7" type="ORF">O3P16_13415</name>
</gene>
<dbReference type="SMART" id="SM00047">
    <property type="entry name" value="LYZ2"/>
    <property type="match status" value="1"/>
</dbReference>
<keyword evidence="8" id="KW-1185">Reference proteome</keyword>
<feature type="domain" description="LysM" evidence="6">
    <location>
        <begin position="311"/>
        <end position="355"/>
    </location>
</feature>
<evidence type="ECO:0000313" key="7">
    <source>
        <dbReference type="EMBL" id="MDA3615812.1"/>
    </source>
</evidence>
<accession>A0ABT4ULU9</accession>
<dbReference type="Pfam" id="PF01832">
    <property type="entry name" value="Glucosaminidase"/>
    <property type="match status" value="1"/>
</dbReference>
<dbReference type="Gene3D" id="1.10.530.10">
    <property type="match status" value="1"/>
</dbReference>
<dbReference type="PANTHER" id="PTHR33308:SF9">
    <property type="entry name" value="PEPTIDOGLYCAN HYDROLASE FLGJ"/>
    <property type="match status" value="1"/>
</dbReference>
<dbReference type="Pfam" id="PF01476">
    <property type="entry name" value="LysM"/>
    <property type="match status" value="2"/>
</dbReference>